<comment type="caution">
    <text evidence="3">The sequence shown here is derived from an EMBL/GenBank/DDBJ whole genome shotgun (WGS) entry which is preliminary data.</text>
</comment>
<dbReference type="OrthoDB" id="9808689at2"/>
<dbReference type="RefSeq" id="WP_106336716.1">
    <property type="nucleotide sequence ID" value="NZ_PVZS01000009.1"/>
</dbReference>
<dbReference type="Gene3D" id="1.10.287.950">
    <property type="entry name" value="Methyl-accepting chemotaxis protein"/>
    <property type="match status" value="1"/>
</dbReference>
<keyword evidence="1" id="KW-0812">Transmembrane</keyword>
<gene>
    <name evidence="3" type="ORF">SLNSH_10305</name>
</gene>
<reference evidence="4" key="1">
    <citation type="submission" date="2018-03" db="EMBL/GenBank/DDBJ databases">
        <authorList>
            <person name="Sun L."/>
            <person name="Liu H."/>
            <person name="Chen W."/>
            <person name="Huang K."/>
            <person name="Liu W."/>
            <person name="Gao X."/>
        </authorList>
    </citation>
    <scope>NUCLEOTIDE SEQUENCE [LARGE SCALE GENOMIC DNA]</scope>
    <source>
        <strain evidence="4">SH9</strain>
    </source>
</reference>
<dbReference type="AlphaFoldDB" id="A0A2T1HU64"/>
<accession>A0A2T1HU64</accession>
<keyword evidence="1" id="KW-0472">Membrane</keyword>
<keyword evidence="1" id="KW-1133">Transmembrane helix</keyword>
<dbReference type="Pfam" id="PF02470">
    <property type="entry name" value="MlaD"/>
    <property type="match status" value="1"/>
</dbReference>
<evidence type="ECO:0000313" key="3">
    <source>
        <dbReference type="EMBL" id="PSC05195.1"/>
    </source>
</evidence>
<dbReference type="Proteomes" id="UP000239772">
    <property type="component" value="Unassembled WGS sequence"/>
</dbReference>
<name>A0A2T1HU64_9HYPH</name>
<dbReference type="InterPro" id="IPR003399">
    <property type="entry name" value="Mce/MlaD"/>
</dbReference>
<evidence type="ECO:0000313" key="4">
    <source>
        <dbReference type="Proteomes" id="UP000239772"/>
    </source>
</evidence>
<feature type="domain" description="Mce/MlaD" evidence="2">
    <location>
        <begin position="39"/>
        <end position="116"/>
    </location>
</feature>
<evidence type="ECO:0000256" key="1">
    <source>
        <dbReference type="SAM" id="Phobius"/>
    </source>
</evidence>
<feature type="transmembrane region" description="Helical" evidence="1">
    <location>
        <begin position="7"/>
        <end position="28"/>
    </location>
</feature>
<protein>
    <submittedName>
        <fullName evidence="3">MCE family protein</fullName>
    </submittedName>
</protein>
<keyword evidence="4" id="KW-1185">Reference proteome</keyword>
<dbReference type="PANTHER" id="PTHR36698">
    <property type="entry name" value="BLL5892 PROTEIN"/>
    <property type="match status" value="1"/>
</dbReference>
<dbReference type="PANTHER" id="PTHR36698:SF2">
    <property type="entry name" value="MCE_MLAD DOMAIN-CONTAINING PROTEIN"/>
    <property type="match status" value="1"/>
</dbReference>
<dbReference type="EMBL" id="PVZS01000009">
    <property type="protein sequence ID" value="PSC05195.1"/>
    <property type="molecule type" value="Genomic_DNA"/>
</dbReference>
<sequence>METRANYALIGLFTLAVLTAAFGFVFWFSGKDAGTKLATYRIVFSGSVSGLSRGGQVLYNGLRVGEVTSIQLQPNDPSKVVARVEIDANTPVNVDTRARLEFQGLTGVASIQLSGGGPNSAKLESREPGQPPVIYADRSDFQDLLESAQRLAKKADDVLGRADQILSENQGSINATVKNVEKFSGALASNSDGVNKFLSSTGAAADRIAALSVDLQRLTGTVENVVKAVNPDDVNKVVSNLQQITATVAGEKEHIATFLRDAATLAGRLNDSSVKLDGVLADASRTLRAVDPDKIQRSVDSVEKFTASLGNNSKQVDEIIKNARELTAKLNKSADQVDSVLASVRTFLGSDDTKAALGSIGDMARSVRVLADNLDKRTAEITAGINRVTGPALRDYQSLATEGRQTLGELNRTLRNFQQNPQQLIFGSKPSLPEYRGRP</sequence>
<organism evidence="3 4">
    <name type="scientific">Alsobacter soli</name>
    <dbReference type="NCBI Taxonomy" id="2109933"/>
    <lineage>
        <taxon>Bacteria</taxon>
        <taxon>Pseudomonadati</taxon>
        <taxon>Pseudomonadota</taxon>
        <taxon>Alphaproteobacteria</taxon>
        <taxon>Hyphomicrobiales</taxon>
        <taxon>Alsobacteraceae</taxon>
        <taxon>Alsobacter</taxon>
    </lineage>
</organism>
<proteinExistence type="predicted"/>
<evidence type="ECO:0000259" key="2">
    <source>
        <dbReference type="Pfam" id="PF02470"/>
    </source>
</evidence>